<sequence length="299" mass="34944">MFALDVHGFAVFVARRSQLLTTVRHFTTSYQLSGKARTYESKPVPGSLDHLDPLAWAQRLFDLHEARKAYTYSNEPSPLFMICRIKPIKGTTFFERAFLEKYGIGPKTKVSVAMPCIAPQQHQWKVVKNAPQTVKEMDHIKHLVRIQPVSFLDGLPLSEDDLVNFRLLPNGVFVRRGNSPFRSGKSLDLAEFEIIKHPCVSEDKIPEVNENSLYLTRSYLKSWHNQRWQHHKLLSEFFTAKYKYRLNQDGQEYRYSGLWRLDDAMRQSLSQRKSLDGTYKARNNSRFEADWGTYPWSFY</sequence>
<name>A0A0R3X7Y0_HYDTA</name>
<dbReference type="STRING" id="6205.A0A0R3X7Y0"/>
<dbReference type="Proteomes" id="UP000274429">
    <property type="component" value="Unassembled WGS sequence"/>
</dbReference>
<keyword evidence="2" id="KW-1185">Reference proteome</keyword>
<protein>
    <submittedName>
        <fullName evidence="3">39S ribosomal protein L30, mitochondrial</fullName>
    </submittedName>
</protein>
<evidence type="ECO:0000313" key="2">
    <source>
        <dbReference type="Proteomes" id="UP000274429"/>
    </source>
</evidence>
<reference evidence="3" key="1">
    <citation type="submission" date="2017-02" db="UniProtKB">
        <authorList>
            <consortium name="WormBaseParasite"/>
        </authorList>
    </citation>
    <scope>IDENTIFICATION</scope>
</reference>
<proteinExistence type="predicted"/>
<accession>A0A0R3X7Y0</accession>
<evidence type="ECO:0000313" key="1">
    <source>
        <dbReference type="EMBL" id="VDM34521.1"/>
    </source>
</evidence>
<dbReference type="EMBL" id="UYWX01020951">
    <property type="protein sequence ID" value="VDM34521.1"/>
    <property type="molecule type" value="Genomic_DNA"/>
</dbReference>
<dbReference type="AlphaFoldDB" id="A0A0R3X7Y0"/>
<evidence type="ECO:0000313" key="3">
    <source>
        <dbReference type="WBParaSite" id="TTAC_0000965501-mRNA-1"/>
    </source>
</evidence>
<dbReference type="OrthoDB" id="9973389at2759"/>
<organism evidence="3">
    <name type="scientific">Hydatigena taeniaeformis</name>
    <name type="common">Feline tapeworm</name>
    <name type="synonym">Taenia taeniaeformis</name>
    <dbReference type="NCBI Taxonomy" id="6205"/>
    <lineage>
        <taxon>Eukaryota</taxon>
        <taxon>Metazoa</taxon>
        <taxon>Spiralia</taxon>
        <taxon>Lophotrochozoa</taxon>
        <taxon>Platyhelminthes</taxon>
        <taxon>Cestoda</taxon>
        <taxon>Eucestoda</taxon>
        <taxon>Cyclophyllidea</taxon>
        <taxon>Taeniidae</taxon>
        <taxon>Hydatigera</taxon>
    </lineage>
</organism>
<gene>
    <name evidence="1" type="ORF">TTAC_LOCUS9640</name>
</gene>
<dbReference type="WBParaSite" id="TTAC_0000965501-mRNA-1">
    <property type="protein sequence ID" value="TTAC_0000965501-mRNA-1"/>
    <property type="gene ID" value="TTAC_0000965501"/>
</dbReference>
<reference evidence="1 2" key="2">
    <citation type="submission" date="2018-11" db="EMBL/GenBank/DDBJ databases">
        <authorList>
            <consortium name="Pathogen Informatics"/>
        </authorList>
    </citation>
    <scope>NUCLEOTIDE SEQUENCE [LARGE SCALE GENOMIC DNA]</scope>
</reference>